<protein>
    <recommendedName>
        <fullName evidence="6">Importin N-terminal domain-containing protein</fullName>
    </recommendedName>
</protein>
<accession>A0AAV8QT80</accession>
<dbReference type="Proteomes" id="UP001222027">
    <property type="component" value="Unassembled WGS sequence"/>
</dbReference>
<dbReference type="InterPro" id="IPR016024">
    <property type="entry name" value="ARM-type_fold"/>
</dbReference>
<evidence type="ECO:0000256" key="1">
    <source>
        <dbReference type="ARBA" id="ARBA00004123"/>
    </source>
</evidence>
<dbReference type="PANTHER" id="PTHR10997">
    <property type="entry name" value="IMPORTIN-7, 8, 11"/>
    <property type="match status" value="1"/>
</dbReference>
<keyword evidence="8" id="KW-1185">Reference proteome</keyword>
<dbReference type="PANTHER" id="PTHR10997:SF7">
    <property type="entry name" value="IMPORTIN-11"/>
    <property type="match status" value="1"/>
</dbReference>
<comment type="similarity">
    <text evidence="2">Belongs to the importin beta family.</text>
</comment>
<evidence type="ECO:0000259" key="6">
    <source>
        <dbReference type="PROSITE" id="PS50166"/>
    </source>
</evidence>
<proteinExistence type="inferred from homology"/>
<feature type="region of interest" description="Disordered" evidence="5">
    <location>
        <begin position="930"/>
        <end position="951"/>
    </location>
</feature>
<dbReference type="Pfam" id="PF03810">
    <property type="entry name" value="IBN_N"/>
    <property type="match status" value="1"/>
</dbReference>
<comment type="caution">
    <text evidence="7">The sequence shown here is derived from an EMBL/GenBank/DDBJ whole genome shotgun (WGS) entry which is preliminary data.</text>
</comment>
<dbReference type="GO" id="GO:0005829">
    <property type="term" value="C:cytosol"/>
    <property type="evidence" value="ECO:0007669"/>
    <property type="project" value="TreeGrafter"/>
</dbReference>
<dbReference type="SUPFAM" id="SSF48371">
    <property type="entry name" value="ARM repeat"/>
    <property type="match status" value="1"/>
</dbReference>
<feature type="domain" description="Importin N-terminal" evidence="6">
    <location>
        <begin position="29"/>
        <end position="104"/>
    </location>
</feature>
<evidence type="ECO:0000256" key="3">
    <source>
        <dbReference type="ARBA" id="ARBA00022448"/>
    </source>
</evidence>
<dbReference type="FunFam" id="1.25.10.10:FF:001096">
    <property type="entry name" value="Predicted protein"/>
    <property type="match status" value="1"/>
</dbReference>
<dbReference type="GO" id="GO:0005635">
    <property type="term" value="C:nuclear envelope"/>
    <property type="evidence" value="ECO:0007669"/>
    <property type="project" value="TreeGrafter"/>
</dbReference>
<keyword evidence="3" id="KW-0813">Transport</keyword>
<dbReference type="InterPro" id="IPR011989">
    <property type="entry name" value="ARM-like"/>
</dbReference>
<dbReference type="EMBL" id="JAQQAF010000006">
    <property type="protein sequence ID" value="KAJ8479837.1"/>
    <property type="molecule type" value="Genomic_DNA"/>
</dbReference>
<dbReference type="PROSITE" id="PS50166">
    <property type="entry name" value="IMPORTIN_B_NT"/>
    <property type="match status" value="1"/>
</dbReference>
<reference evidence="7 8" key="1">
    <citation type="submission" date="2022-12" db="EMBL/GenBank/DDBJ databases">
        <title>Chromosome-scale assembly of the Ensete ventricosum genome.</title>
        <authorList>
            <person name="Dussert Y."/>
            <person name="Stocks J."/>
            <person name="Wendawek A."/>
            <person name="Woldeyes F."/>
            <person name="Nichols R.A."/>
            <person name="Borrell J.S."/>
        </authorList>
    </citation>
    <scope>NUCLEOTIDE SEQUENCE [LARGE SCALE GENOMIC DNA]</scope>
    <source>
        <strain evidence="8">cv. Maze</strain>
        <tissue evidence="7">Seeds</tissue>
    </source>
</reference>
<keyword evidence="4" id="KW-0539">Nucleus</keyword>
<sequence>MALSAADVQTVYSLLSNALSLDESARKPAESALAQCENRPGFCSCLLEIVAARDSGCRDDVRLLASVYFKNSITRYWRHRRDTSGITNDEKNHIRKKLLLHLREENSQIALQLAVLVAKIARIDYPKEWPELFSSLAQQLQSADMLASHRLFIVLFRTLKELSTKRLSSDQRTFQEIASQLFEYTWNLWKNDIHTILQSFSTISQAITLNSLVEQGHDLLLVCERWFLCLKIIRQLIISGYPSDTTTAQEVPLVKEVCPMLLNAIQSFLPYYSLFQERQVRLWDFTKRTCTKLMKALVAVQSKHPYSFGDQTVLPAIVDFSLNKITNAEPTVSFFEQFLIQCMVLVKSVLECKEYRPSLTGRVVNESESSLSLEQRKKNISTAVADIIKTILPSDHVILLCNILIRRYFIFSAKDMDEWYQNPEQFHHDQDMVQWTDKLRPCAEALYIVLFENYKHILSPVVISILHEAMSSSPPLETEISSAMLLKDAAYSAAGHVYYELSSYLNFSDWFQGSLAIELSNNHPNMRIIHRKIAFILGQWASEIKGDTRKQVYRALIRLLQDNDIAVKLAACRSLCYLVQDTNFSENDFFELLPACWNSCFKLMEEVQEFDSKVQVLNLISVLIDHVGGRISPYAHQLSNFFCKIWEESAGESLLQIQLLVALRNFVSSLGYQSSICYSMLLPILKSGIDVDNPDSLNLLEDSVLLWEATLSNASSMVPQLLDFFPYLVVILERSFDHLQVASSLIEDYIISGGVEFLNRHASSLAKLLDGIVGNVNEKALLSTLPVIDILVQCFPMEAPPLITGVLQKLILICLSEEDDHNPSRTAVRASSAAILARVLVMNTNYFAQLASESSLAMHLQQAGLSINQNILLCLTDIWVDKIDNATIIQRKAYALALSVILTLRVPQVINKLDDILSVCTSVILGGTEEISEDDSGGDTTSSSAPNNEAIGYGGISVRDARMRQIKDSDPIKQLSLENMLKENLKACAALHGDATFNAAISRIHPSAFAQLITLCFFPLKSIGSYMAGVYIQQFLSTFVMWLEKSNVREKQG</sequence>
<dbReference type="InterPro" id="IPR058669">
    <property type="entry name" value="TPR_IPO7/11-like"/>
</dbReference>
<comment type="subcellular location">
    <subcellularLocation>
        <location evidence="1">Nucleus</location>
    </subcellularLocation>
</comment>
<gene>
    <name evidence="7" type="ORF">OPV22_023564</name>
</gene>
<evidence type="ECO:0000256" key="2">
    <source>
        <dbReference type="ARBA" id="ARBA00007991"/>
    </source>
</evidence>
<dbReference type="GO" id="GO:0006606">
    <property type="term" value="P:protein import into nucleus"/>
    <property type="evidence" value="ECO:0007669"/>
    <property type="project" value="TreeGrafter"/>
</dbReference>
<dbReference type="AlphaFoldDB" id="A0AAV8QT80"/>
<dbReference type="Gene3D" id="1.25.10.10">
    <property type="entry name" value="Leucine-rich Repeat Variant"/>
    <property type="match status" value="1"/>
</dbReference>
<name>A0AAV8QT80_ENSVE</name>
<dbReference type="GO" id="GO:0031267">
    <property type="term" value="F:small GTPase binding"/>
    <property type="evidence" value="ECO:0007669"/>
    <property type="project" value="InterPro"/>
</dbReference>
<evidence type="ECO:0000313" key="7">
    <source>
        <dbReference type="EMBL" id="KAJ8479837.1"/>
    </source>
</evidence>
<dbReference type="Pfam" id="PF25758">
    <property type="entry name" value="TPR_IPO11"/>
    <property type="match status" value="1"/>
</dbReference>
<evidence type="ECO:0000256" key="5">
    <source>
        <dbReference type="SAM" id="MobiDB-lite"/>
    </source>
</evidence>
<evidence type="ECO:0000313" key="8">
    <source>
        <dbReference type="Proteomes" id="UP001222027"/>
    </source>
</evidence>
<dbReference type="InterPro" id="IPR001494">
    <property type="entry name" value="Importin-beta_N"/>
</dbReference>
<organism evidence="7 8">
    <name type="scientific">Ensete ventricosum</name>
    <name type="common">Abyssinian banana</name>
    <name type="synonym">Musa ensete</name>
    <dbReference type="NCBI Taxonomy" id="4639"/>
    <lineage>
        <taxon>Eukaryota</taxon>
        <taxon>Viridiplantae</taxon>
        <taxon>Streptophyta</taxon>
        <taxon>Embryophyta</taxon>
        <taxon>Tracheophyta</taxon>
        <taxon>Spermatophyta</taxon>
        <taxon>Magnoliopsida</taxon>
        <taxon>Liliopsida</taxon>
        <taxon>Zingiberales</taxon>
        <taxon>Musaceae</taxon>
        <taxon>Ensete</taxon>
    </lineage>
</organism>
<evidence type="ECO:0000256" key="4">
    <source>
        <dbReference type="ARBA" id="ARBA00023242"/>
    </source>
</evidence>
<dbReference type="SMART" id="SM00913">
    <property type="entry name" value="IBN_N"/>
    <property type="match status" value="1"/>
</dbReference>